<organism evidence="1 2">
    <name type="scientific">Tumebacillus permanentifrigoris</name>
    <dbReference type="NCBI Taxonomy" id="378543"/>
    <lineage>
        <taxon>Bacteria</taxon>
        <taxon>Bacillati</taxon>
        <taxon>Bacillota</taxon>
        <taxon>Bacilli</taxon>
        <taxon>Bacillales</taxon>
        <taxon>Alicyclobacillaceae</taxon>
        <taxon>Tumebacillus</taxon>
    </lineage>
</organism>
<accession>A0A316D6J5</accession>
<proteinExistence type="predicted"/>
<dbReference type="Proteomes" id="UP000245634">
    <property type="component" value="Unassembled WGS sequence"/>
</dbReference>
<sequence length="102" mass="11643">MDHNHVLAALQHSPLPERMGSFERMRSPQEPLQVGDGEHLVVEYRHVNHDALFQVIVRSDEAQLITIVNGEVTPLQTVSVEEAGHLLRRDLLMMLEDLEDEL</sequence>
<evidence type="ECO:0000313" key="2">
    <source>
        <dbReference type="Proteomes" id="UP000245634"/>
    </source>
</evidence>
<comment type="caution">
    <text evidence="1">The sequence shown here is derived from an EMBL/GenBank/DDBJ whole genome shotgun (WGS) entry which is preliminary data.</text>
</comment>
<protein>
    <submittedName>
        <fullName evidence="1">Uncharacterized protein</fullName>
    </submittedName>
</protein>
<dbReference type="RefSeq" id="WP_109689784.1">
    <property type="nucleotide sequence ID" value="NZ_QGGL01000011.1"/>
</dbReference>
<reference evidence="1 2" key="1">
    <citation type="submission" date="2018-05" db="EMBL/GenBank/DDBJ databases">
        <title>Genomic Encyclopedia of Type Strains, Phase IV (KMG-IV): sequencing the most valuable type-strain genomes for metagenomic binning, comparative biology and taxonomic classification.</title>
        <authorList>
            <person name="Goeker M."/>
        </authorList>
    </citation>
    <scope>NUCLEOTIDE SEQUENCE [LARGE SCALE GENOMIC DNA]</scope>
    <source>
        <strain evidence="1 2">DSM 18773</strain>
    </source>
</reference>
<gene>
    <name evidence="1" type="ORF">C7459_11111</name>
</gene>
<name>A0A316D6J5_9BACL</name>
<keyword evidence="2" id="KW-1185">Reference proteome</keyword>
<evidence type="ECO:0000313" key="1">
    <source>
        <dbReference type="EMBL" id="PWK11218.1"/>
    </source>
</evidence>
<dbReference type="AlphaFoldDB" id="A0A316D6J5"/>
<dbReference type="OrthoDB" id="2382183at2"/>
<dbReference type="EMBL" id="QGGL01000011">
    <property type="protein sequence ID" value="PWK11218.1"/>
    <property type="molecule type" value="Genomic_DNA"/>
</dbReference>